<dbReference type="InterPro" id="IPR047578">
    <property type="entry name" value="OBE1-like_PHD"/>
</dbReference>
<name>A0A9E7GEZ5_9LILI</name>
<dbReference type="AlphaFoldDB" id="A0A9E7GEZ5"/>
<dbReference type="GO" id="GO:0010071">
    <property type="term" value="P:root meristem specification"/>
    <property type="evidence" value="ECO:0007669"/>
    <property type="project" value="TreeGrafter"/>
</dbReference>
<feature type="region of interest" description="Disordered" evidence="8">
    <location>
        <begin position="1"/>
        <end position="79"/>
    </location>
</feature>
<keyword evidence="3" id="KW-0863">Zinc-finger</keyword>
<dbReference type="PANTHER" id="PTHR21736:SF38">
    <property type="entry name" value="PROTEIN OBERON 3"/>
    <property type="match status" value="1"/>
</dbReference>
<protein>
    <recommendedName>
        <fullName evidence="13">Protein OBERON 3</fullName>
    </recommendedName>
</protein>
<evidence type="ECO:0000256" key="3">
    <source>
        <dbReference type="ARBA" id="ARBA00022771"/>
    </source>
</evidence>
<dbReference type="Proteomes" id="UP001055439">
    <property type="component" value="Chromosome 6"/>
</dbReference>
<evidence type="ECO:0000256" key="2">
    <source>
        <dbReference type="ARBA" id="ARBA00022723"/>
    </source>
</evidence>
<dbReference type="OrthoDB" id="1905265at2759"/>
<evidence type="ECO:0000256" key="1">
    <source>
        <dbReference type="ARBA" id="ARBA00004123"/>
    </source>
</evidence>
<evidence type="ECO:0000256" key="8">
    <source>
        <dbReference type="SAM" id="MobiDB-lite"/>
    </source>
</evidence>
<evidence type="ECO:0000256" key="7">
    <source>
        <dbReference type="SAM" id="Coils"/>
    </source>
</evidence>
<evidence type="ECO:0000313" key="11">
    <source>
        <dbReference type="EMBL" id="URE13465.1"/>
    </source>
</evidence>
<comment type="subcellular location">
    <subcellularLocation>
        <location evidence="1">Nucleus</location>
    </subcellularLocation>
</comment>
<dbReference type="GO" id="GO:0008270">
    <property type="term" value="F:zinc ion binding"/>
    <property type="evidence" value="ECO:0007669"/>
    <property type="project" value="UniProtKB-KW"/>
</dbReference>
<gene>
    <name evidence="11" type="ORF">MUK42_23445</name>
</gene>
<dbReference type="PANTHER" id="PTHR21736">
    <property type="entry name" value="VERNALIZATION-INSENSITIVE PROTEIN 3"/>
    <property type="match status" value="1"/>
</dbReference>
<dbReference type="Pfam" id="PF07227">
    <property type="entry name" value="PHD_Oberon"/>
    <property type="match status" value="1"/>
</dbReference>
<dbReference type="GO" id="GO:0005634">
    <property type="term" value="C:nucleus"/>
    <property type="evidence" value="ECO:0007669"/>
    <property type="project" value="UniProtKB-SubCell"/>
</dbReference>
<evidence type="ECO:0000313" key="12">
    <source>
        <dbReference type="Proteomes" id="UP001055439"/>
    </source>
</evidence>
<sequence length="823" mass="90738">MFAESDPLKDSTPNPQPTLPSRNPLDLEAPPAKPHLFRDAAAESPPTKPGASSAPQELTLSYLCDNNKPGASAAQEKDGLSADLFVSLEKSRLKGKEIAPDPSEDEDRRCVERDFLQLAGGKLSAKREAPEGFGEGDGREKKVKIETLNLSLAPPNLSLSLNSAIPATNGAAAASTPGVPVSVVPPKATYSNSMRAANSEDYAPSLSYSCSVPFSHNPSCSLTRNSTENYEFSRGENDKIWYAGEGTNGSVHSKFKPVGDGNTIAFANHNKEVNNGLYRANSSDNVSFFPSELPARPVKVNGVASSDSGRNGMLTRPDRVLREIVSESVPVMAQLLHDFPNESLEALRECLRNLMEVPEKTDEFASLQRKLERRSDLTLEILSKAHRTQLEILVAIKTGIVSYVSGKSRIPTDELAEIFLLMRCRNVNCKSVLPVDDCDCKICSNNKGFCNSCTCPVCLKFDCALNTCSWVGCDVCSHWCHAVCGIEKNLIRPGPSSKGPIGMTEMQFQCLGCGHASEMFGFVKEVFNECAKNWGPETLMKELDCVTKIFRASEDFEGKGLHAKAEEVLNMLIKKVISPKDACASMLQFFKSVEYHLLYLIAKFVAFMMFEAITACMCFEPCFHSLDEWALPNLYVGWTSNGVTEFSVTGSSSKNVLALATQHVDTPLPSAAAVNVAKSTINFSPATAMLDKQMDALKADAKPFVLEPHFSSSKDDGYKSLETIVKCKEAEAKLFQRLADDARREVEGYRQIVRAKSEKLEEDYATKIAKLCLQETEERRRKKLEELKFLENSHCDYQNMKMRMQAEIASLLERMEATKKMWV</sequence>
<evidence type="ECO:0008006" key="13">
    <source>
        <dbReference type="Google" id="ProtNLM"/>
    </source>
</evidence>
<dbReference type="InterPro" id="IPR004082">
    <property type="entry name" value="OBERON"/>
</dbReference>
<feature type="domain" description="Oberon coiled-coil region" evidence="10">
    <location>
        <begin position="686"/>
        <end position="812"/>
    </location>
</feature>
<organism evidence="11 12">
    <name type="scientific">Musa troglodytarum</name>
    <name type="common">fe'i banana</name>
    <dbReference type="NCBI Taxonomy" id="320322"/>
    <lineage>
        <taxon>Eukaryota</taxon>
        <taxon>Viridiplantae</taxon>
        <taxon>Streptophyta</taxon>
        <taxon>Embryophyta</taxon>
        <taxon>Tracheophyta</taxon>
        <taxon>Spermatophyta</taxon>
        <taxon>Magnoliopsida</taxon>
        <taxon>Liliopsida</taxon>
        <taxon>Zingiberales</taxon>
        <taxon>Musaceae</taxon>
        <taxon>Musa</taxon>
    </lineage>
</organism>
<evidence type="ECO:0000259" key="9">
    <source>
        <dbReference type="Pfam" id="PF07227"/>
    </source>
</evidence>
<dbReference type="GO" id="GO:0010492">
    <property type="term" value="P:maintenance of shoot apical meristem identity"/>
    <property type="evidence" value="ECO:0007669"/>
    <property type="project" value="TreeGrafter"/>
</dbReference>
<evidence type="ECO:0000256" key="6">
    <source>
        <dbReference type="ARBA" id="ARBA00023242"/>
    </source>
</evidence>
<dbReference type="Pfam" id="PF16312">
    <property type="entry name" value="Oberon_cc"/>
    <property type="match status" value="1"/>
</dbReference>
<keyword evidence="5 7" id="KW-0175">Coiled coil</keyword>
<dbReference type="InterPro" id="IPR032535">
    <property type="entry name" value="Oberon_CC"/>
</dbReference>
<keyword evidence="2" id="KW-0479">Metal-binding</keyword>
<dbReference type="PRINTS" id="PR01544">
    <property type="entry name" value="ARATH130DUF"/>
</dbReference>
<keyword evidence="6" id="KW-0539">Nucleus</keyword>
<dbReference type="GO" id="GO:0010078">
    <property type="term" value="P:maintenance of root meristem identity"/>
    <property type="evidence" value="ECO:0007669"/>
    <property type="project" value="TreeGrafter"/>
</dbReference>
<dbReference type="GO" id="GO:0010468">
    <property type="term" value="P:regulation of gene expression"/>
    <property type="evidence" value="ECO:0007669"/>
    <property type="project" value="TreeGrafter"/>
</dbReference>
<dbReference type="InterPro" id="IPR032881">
    <property type="entry name" value="Oberon-like_PHD"/>
</dbReference>
<accession>A0A9E7GEZ5</accession>
<dbReference type="CDD" id="cd15612">
    <property type="entry name" value="PHD_OBE1_like"/>
    <property type="match status" value="1"/>
</dbReference>
<evidence type="ECO:0000256" key="4">
    <source>
        <dbReference type="ARBA" id="ARBA00022833"/>
    </source>
</evidence>
<feature type="domain" description="Oberon-like PHD finger" evidence="9">
    <location>
        <begin position="424"/>
        <end position="548"/>
    </location>
</feature>
<evidence type="ECO:0000259" key="10">
    <source>
        <dbReference type="Pfam" id="PF16312"/>
    </source>
</evidence>
<keyword evidence="4" id="KW-0862">Zinc</keyword>
<reference evidence="11" key="1">
    <citation type="submission" date="2022-05" db="EMBL/GenBank/DDBJ databases">
        <title>The Musa troglodytarum L. genome provides insights into the mechanism of non-climacteric behaviour and enrichment of carotenoids.</title>
        <authorList>
            <person name="Wang J."/>
        </authorList>
    </citation>
    <scope>NUCLEOTIDE SEQUENCE</scope>
    <source>
        <tissue evidence="11">Leaf</tissue>
    </source>
</reference>
<evidence type="ECO:0000256" key="5">
    <source>
        <dbReference type="ARBA" id="ARBA00023054"/>
    </source>
</evidence>
<proteinExistence type="predicted"/>
<dbReference type="EMBL" id="CP097508">
    <property type="protein sequence ID" value="URE13465.1"/>
    <property type="molecule type" value="Genomic_DNA"/>
</dbReference>
<keyword evidence="12" id="KW-1185">Reference proteome</keyword>
<feature type="coiled-coil region" evidence="7">
    <location>
        <begin position="773"/>
        <end position="821"/>
    </location>
</feature>